<dbReference type="PANTHER" id="PTHR31430:SF4">
    <property type="entry name" value="RING-TYPE DOMAIN-CONTAINING PROTEIN"/>
    <property type="match status" value="1"/>
</dbReference>
<dbReference type="AlphaFoldDB" id="A0AAN8IUI3"/>
<evidence type="ECO:0000313" key="2">
    <source>
        <dbReference type="Proteomes" id="UP001331761"/>
    </source>
</evidence>
<evidence type="ECO:0000313" key="1">
    <source>
        <dbReference type="EMBL" id="KAK5984123.1"/>
    </source>
</evidence>
<name>A0AAN8IUI3_TRICO</name>
<reference evidence="1 2" key="1">
    <citation type="submission" date="2019-10" db="EMBL/GenBank/DDBJ databases">
        <title>Assembly and Annotation for the nematode Trichostrongylus colubriformis.</title>
        <authorList>
            <person name="Martin J."/>
        </authorList>
    </citation>
    <scope>NUCLEOTIDE SEQUENCE [LARGE SCALE GENOMIC DNA]</scope>
    <source>
        <strain evidence="1">G859</strain>
        <tissue evidence="1">Whole worm</tissue>
    </source>
</reference>
<comment type="caution">
    <text evidence="1">The sequence shown here is derived from an EMBL/GenBank/DDBJ whole genome shotgun (WGS) entry which is preliminary data.</text>
</comment>
<organism evidence="1 2">
    <name type="scientific">Trichostrongylus colubriformis</name>
    <name type="common">Black scour worm</name>
    <dbReference type="NCBI Taxonomy" id="6319"/>
    <lineage>
        <taxon>Eukaryota</taxon>
        <taxon>Metazoa</taxon>
        <taxon>Ecdysozoa</taxon>
        <taxon>Nematoda</taxon>
        <taxon>Chromadorea</taxon>
        <taxon>Rhabditida</taxon>
        <taxon>Rhabditina</taxon>
        <taxon>Rhabditomorpha</taxon>
        <taxon>Strongyloidea</taxon>
        <taxon>Trichostrongylidae</taxon>
        <taxon>Trichostrongylus</taxon>
    </lineage>
</organism>
<keyword evidence="2" id="KW-1185">Reference proteome</keyword>
<accession>A0AAN8IUI3</accession>
<dbReference type="Proteomes" id="UP001331761">
    <property type="component" value="Unassembled WGS sequence"/>
</dbReference>
<dbReference type="EMBL" id="WIXE01003239">
    <property type="protein sequence ID" value="KAK5984123.1"/>
    <property type="molecule type" value="Genomic_DNA"/>
</dbReference>
<gene>
    <name evidence="1" type="ORF">GCK32_004507</name>
</gene>
<proteinExistence type="predicted"/>
<feature type="non-terminal residue" evidence="1">
    <location>
        <position position="223"/>
    </location>
</feature>
<protein>
    <submittedName>
        <fullName evidence="1">Uncharacterized protein</fullName>
    </submittedName>
</protein>
<dbReference type="PANTHER" id="PTHR31430">
    <property type="entry name" value="PROTEIN CBG22332-RELATED"/>
    <property type="match status" value="1"/>
</dbReference>
<sequence>MDKEKNQLSERGNYPELEHLPNFVHCPKTAKLLGVGVHCGFESGKQVITLNVRWMDKTAEAQELWNRINNSVTHHANTSSSLHGMLICDGPCHGIVDYTKMMEYPDCGHKICKSCQYNEISVPNVDGSPGCCVPTCVRQTLINRVPLDKYRREALAQGTPFIGVRESSTSLIPRPASTNDMGFSIIFINRPFQLQSRVVRQKMELELPSDYPIDYILSVLKER</sequence>